<protein>
    <submittedName>
        <fullName evidence="1">Uncharacterized protein</fullName>
    </submittedName>
</protein>
<reference evidence="1" key="1">
    <citation type="submission" date="2009-07" db="EMBL/GenBank/DDBJ databases">
        <authorList>
            <person name="Weinstock G."/>
            <person name="Sodergren E."/>
            <person name="Clifton S."/>
            <person name="Fulton L."/>
            <person name="Fulton B."/>
            <person name="Courtney L."/>
            <person name="Fronick C."/>
            <person name="Harrison M."/>
            <person name="Strong C."/>
            <person name="Farmer C."/>
            <person name="Delahaunty K."/>
            <person name="Markovic C."/>
            <person name="Hall O."/>
            <person name="Minx P."/>
            <person name="Tomlinson C."/>
            <person name="Mitreva M."/>
            <person name="Nelson J."/>
            <person name="Hou S."/>
            <person name="Wollam A."/>
            <person name="Pepin K.H."/>
            <person name="Johnson M."/>
            <person name="Bhonagiri V."/>
            <person name="Nash W.E."/>
            <person name="Warren W."/>
            <person name="Chinwalla A."/>
            <person name="Mardis E.R."/>
            <person name="Wilson R.K."/>
        </authorList>
    </citation>
    <scope>NUCLEOTIDE SEQUENCE [LARGE SCALE GENOMIC DNA]</scope>
    <source>
        <strain evidence="1">DSM 14469</strain>
    </source>
</reference>
<name>C6LEL5_9FIRM</name>
<proteinExistence type="predicted"/>
<organism evidence="1 2">
    <name type="scientific">Marvinbryantia formatexigens DSM 14469</name>
    <dbReference type="NCBI Taxonomy" id="478749"/>
    <lineage>
        <taxon>Bacteria</taxon>
        <taxon>Bacillati</taxon>
        <taxon>Bacillota</taxon>
        <taxon>Clostridia</taxon>
        <taxon>Lachnospirales</taxon>
        <taxon>Lachnospiraceae</taxon>
        <taxon>Marvinbryantia</taxon>
    </lineage>
</organism>
<keyword evidence="2" id="KW-1185">Reference proteome</keyword>
<evidence type="ECO:0000313" key="2">
    <source>
        <dbReference type="Proteomes" id="UP000005561"/>
    </source>
</evidence>
<accession>C6LEL5</accession>
<dbReference type="EMBL" id="ACCL02000008">
    <property type="protein sequence ID" value="EET60998.1"/>
    <property type="molecule type" value="Genomic_DNA"/>
</dbReference>
<dbReference type="AlphaFoldDB" id="C6LEL5"/>
<comment type="caution">
    <text evidence="1">The sequence shown here is derived from an EMBL/GenBank/DDBJ whole genome shotgun (WGS) entry which is preliminary data.</text>
</comment>
<gene>
    <name evidence="1" type="ORF">BRYFOR_07065</name>
</gene>
<sequence length="47" mass="5746">MCRQRETCTRLSRWGYYNRVQQKEKYSTFLQYLSHPEKCVILMKKGG</sequence>
<evidence type="ECO:0000313" key="1">
    <source>
        <dbReference type="EMBL" id="EET60998.1"/>
    </source>
</evidence>
<dbReference type="Proteomes" id="UP000005561">
    <property type="component" value="Unassembled WGS sequence"/>
</dbReference>